<proteinExistence type="predicted"/>
<name>A0A816I7L9_BRANA</name>
<organism evidence="1">
    <name type="scientific">Brassica napus</name>
    <name type="common">Rape</name>
    <dbReference type="NCBI Taxonomy" id="3708"/>
    <lineage>
        <taxon>Eukaryota</taxon>
        <taxon>Viridiplantae</taxon>
        <taxon>Streptophyta</taxon>
        <taxon>Embryophyta</taxon>
        <taxon>Tracheophyta</taxon>
        <taxon>Spermatophyta</taxon>
        <taxon>Magnoliopsida</taxon>
        <taxon>eudicotyledons</taxon>
        <taxon>Gunneridae</taxon>
        <taxon>Pentapetalae</taxon>
        <taxon>rosids</taxon>
        <taxon>malvids</taxon>
        <taxon>Brassicales</taxon>
        <taxon>Brassicaceae</taxon>
        <taxon>Brassiceae</taxon>
        <taxon>Brassica</taxon>
    </lineage>
</organism>
<dbReference type="AlphaFoldDB" id="A0A816I7L9"/>
<evidence type="ECO:0000313" key="1">
    <source>
        <dbReference type="EMBL" id="CAF1698355.1"/>
    </source>
</evidence>
<accession>A0A816I7L9</accession>
<dbReference type="Proteomes" id="UP001295469">
    <property type="component" value="Chromosome C03"/>
</dbReference>
<protein>
    <submittedName>
        <fullName evidence="1">(rape) hypothetical protein</fullName>
    </submittedName>
</protein>
<gene>
    <name evidence="1" type="ORF">DARMORV10_C03P13300.1</name>
</gene>
<sequence>LVRTTRYILSSRTKEYCVLSTLSGIRLLLEVPLLEWTQQQYV</sequence>
<reference evidence="1" key="1">
    <citation type="submission" date="2021-01" db="EMBL/GenBank/DDBJ databases">
        <authorList>
            <consortium name="Genoscope - CEA"/>
            <person name="William W."/>
        </authorList>
    </citation>
    <scope>NUCLEOTIDE SEQUENCE</scope>
</reference>
<dbReference type="EMBL" id="HG994367">
    <property type="protein sequence ID" value="CAF1698355.1"/>
    <property type="molecule type" value="Genomic_DNA"/>
</dbReference>
<feature type="non-terminal residue" evidence="1">
    <location>
        <position position="1"/>
    </location>
</feature>